<dbReference type="Gene3D" id="3.50.50.60">
    <property type="entry name" value="FAD/NAD(P)-binding domain"/>
    <property type="match status" value="2"/>
</dbReference>
<dbReference type="SUPFAM" id="SSF55424">
    <property type="entry name" value="FAD/NAD-linked reductases, dimerisation (C-terminal) domain"/>
    <property type="match status" value="1"/>
</dbReference>
<dbReference type="GO" id="GO:0051213">
    <property type="term" value="F:dioxygenase activity"/>
    <property type="evidence" value="ECO:0007669"/>
    <property type="project" value="UniProtKB-KW"/>
</dbReference>
<comment type="cofactor">
    <cofactor evidence="1">
        <name>FAD</name>
        <dbReference type="ChEBI" id="CHEBI:57692"/>
    </cofactor>
</comment>
<dbReference type="InterPro" id="IPR023753">
    <property type="entry name" value="FAD/NAD-binding_dom"/>
</dbReference>
<protein>
    <submittedName>
        <fullName evidence="7">3-phenylpropionate/trans-cinnamate dioxygenase ferredoxin reductase subunit</fullName>
    </submittedName>
</protein>
<keyword evidence="7" id="KW-0223">Dioxygenase</keyword>
<dbReference type="InterPro" id="IPR050446">
    <property type="entry name" value="FAD-oxidoreductase/Apoptosis"/>
</dbReference>
<reference evidence="7 8" key="1">
    <citation type="submission" date="2019-03" db="EMBL/GenBank/DDBJ databases">
        <title>Genomic Encyclopedia of Type Strains, Phase IV (KMG-IV): sequencing the most valuable type-strain genomes for metagenomic binning, comparative biology and taxonomic classification.</title>
        <authorList>
            <person name="Goeker M."/>
        </authorList>
    </citation>
    <scope>NUCLEOTIDE SEQUENCE [LARGE SCALE GENOMIC DNA]</scope>
    <source>
        <strain evidence="7 8">DSM 5604</strain>
    </source>
</reference>
<gene>
    <name evidence="7" type="ORF">C8D85_0209</name>
</gene>
<keyword evidence="2" id="KW-0285">Flavoprotein</keyword>
<evidence type="ECO:0000256" key="3">
    <source>
        <dbReference type="ARBA" id="ARBA00022827"/>
    </source>
</evidence>
<dbReference type="PRINTS" id="PR00411">
    <property type="entry name" value="PNDRDTASEI"/>
</dbReference>
<evidence type="ECO:0000256" key="4">
    <source>
        <dbReference type="ARBA" id="ARBA00023002"/>
    </source>
</evidence>
<accession>A0A4R6XB51</accession>
<keyword evidence="8" id="KW-1185">Reference proteome</keyword>
<keyword evidence="3" id="KW-0274">FAD</keyword>
<comment type="caution">
    <text evidence="7">The sequence shown here is derived from an EMBL/GenBank/DDBJ whole genome shotgun (WGS) entry which is preliminary data.</text>
</comment>
<feature type="domain" description="FAD/NAD(P)-binding" evidence="5">
    <location>
        <begin position="5"/>
        <end position="303"/>
    </location>
</feature>
<evidence type="ECO:0000256" key="1">
    <source>
        <dbReference type="ARBA" id="ARBA00001974"/>
    </source>
</evidence>
<dbReference type="OrthoDB" id="9800607at2"/>
<dbReference type="GO" id="GO:0016651">
    <property type="term" value="F:oxidoreductase activity, acting on NAD(P)H"/>
    <property type="evidence" value="ECO:0007669"/>
    <property type="project" value="TreeGrafter"/>
</dbReference>
<dbReference type="EMBL" id="SNZA01000001">
    <property type="protein sequence ID" value="TDR14860.1"/>
    <property type="molecule type" value="Genomic_DNA"/>
</dbReference>
<dbReference type="Pfam" id="PF14759">
    <property type="entry name" value="Reductase_C"/>
    <property type="match status" value="1"/>
</dbReference>
<evidence type="ECO:0000313" key="7">
    <source>
        <dbReference type="EMBL" id="TDR14860.1"/>
    </source>
</evidence>
<dbReference type="Proteomes" id="UP000295729">
    <property type="component" value="Unassembled WGS sequence"/>
</dbReference>
<dbReference type="Pfam" id="PF07992">
    <property type="entry name" value="Pyr_redox_2"/>
    <property type="match status" value="1"/>
</dbReference>
<evidence type="ECO:0000256" key="2">
    <source>
        <dbReference type="ARBA" id="ARBA00022630"/>
    </source>
</evidence>
<dbReference type="PANTHER" id="PTHR43557:SF2">
    <property type="entry name" value="RIESKE DOMAIN-CONTAINING PROTEIN-RELATED"/>
    <property type="match status" value="1"/>
</dbReference>
<dbReference type="AlphaFoldDB" id="A0A4R6XB51"/>
<dbReference type="InterPro" id="IPR016156">
    <property type="entry name" value="FAD/NAD-linked_Rdtase_dimer_sf"/>
</dbReference>
<dbReference type="GO" id="GO:0005737">
    <property type="term" value="C:cytoplasm"/>
    <property type="evidence" value="ECO:0007669"/>
    <property type="project" value="TreeGrafter"/>
</dbReference>
<feature type="domain" description="Reductase C-terminal" evidence="6">
    <location>
        <begin position="322"/>
        <end position="410"/>
    </location>
</feature>
<dbReference type="SUPFAM" id="SSF51905">
    <property type="entry name" value="FAD/NAD(P)-binding domain"/>
    <property type="match status" value="1"/>
</dbReference>
<keyword evidence="4" id="KW-0560">Oxidoreductase</keyword>
<evidence type="ECO:0000259" key="6">
    <source>
        <dbReference type="Pfam" id="PF14759"/>
    </source>
</evidence>
<dbReference type="InterPro" id="IPR036188">
    <property type="entry name" value="FAD/NAD-bd_sf"/>
</dbReference>
<dbReference type="InterPro" id="IPR028202">
    <property type="entry name" value="Reductase_C"/>
</dbReference>
<organism evidence="7 8">
    <name type="scientific">Marinomonas communis</name>
    <dbReference type="NCBI Taxonomy" id="28254"/>
    <lineage>
        <taxon>Bacteria</taxon>
        <taxon>Pseudomonadati</taxon>
        <taxon>Pseudomonadota</taxon>
        <taxon>Gammaproteobacteria</taxon>
        <taxon>Oceanospirillales</taxon>
        <taxon>Oceanospirillaceae</taxon>
        <taxon>Marinomonas</taxon>
    </lineage>
</organism>
<proteinExistence type="predicted"/>
<dbReference type="PRINTS" id="PR00368">
    <property type="entry name" value="FADPNR"/>
</dbReference>
<evidence type="ECO:0000313" key="8">
    <source>
        <dbReference type="Proteomes" id="UP000295729"/>
    </source>
</evidence>
<sequence>MSQTMVIIGAGEAGVRAARTLRQHSPDIEIHLFERENGLPYERPPLSKSALLDEAFTRQLIISEEELTQLSIHYHSDTYVDELLPASKQVHLSNGQYLAFDKLLIATGAKARALPLLQQKGLDSHPLLFSLRSAADCQRIRAHALAGQHVVLVGAGFIGLELAASLRSKGLKVTVLESQARILQRAVPAPIAEVLAQAHADQGVDIRLNCQIEDIRLDHVVEVDLVGQTRLTADWLVVGIGAEPNIHLANQAGLALENGIKVTAAMKTSHPDIYAAGDVCNFPLSRYGTQVRLESWRCAQEQAEIAALNMLGHRAQYEQAPWFWSDQYDLGLQSVGLSINPVTRLERRYDERTRLYVELNEQQQILCACAIGPGNSVAKDIKVIERLINQNSTVDITTLGDVNVPLKSLLKRAKECA</sequence>
<evidence type="ECO:0000259" key="5">
    <source>
        <dbReference type="Pfam" id="PF07992"/>
    </source>
</evidence>
<name>A0A4R6XB51_9GAMM</name>
<dbReference type="Gene3D" id="3.30.390.30">
    <property type="match status" value="1"/>
</dbReference>
<dbReference type="RefSeq" id="WP_133559503.1">
    <property type="nucleotide sequence ID" value="NZ_SNZA01000001.1"/>
</dbReference>
<dbReference type="PANTHER" id="PTHR43557">
    <property type="entry name" value="APOPTOSIS-INDUCING FACTOR 1"/>
    <property type="match status" value="1"/>
</dbReference>